<dbReference type="Proteomes" id="UP001162131">
    <property type="component" value="Unassembled WGS sequence"/>
</dbReference>
<protein>
    <submittedName>
        <fullName evidence="1">Uncharacterized protein</fullName>
    </submittedName>
</protein>
<proteinExistence type="predicted"/>
<dbReference type="EMBL" id="CAJZBQ010000024">
    <property type="protein sequence ID" value="CAG9320144.1"/>
    <property type="molecule type" value="Genomic_DNA"/>
</dbReference>
<keyword evidence="2" id="KW-1185">Reference proteome</keyword>
<organism evidence="1 2">
    <name type="scientific">Blepharisma stoltei</name>
    <dbReference type="NCBI Taxonomy" id="1481888"/>
    <lineage>
        <taxon>Eukaryota</taxon>
        <taxon>Sar</taxon>
        <taxon>Alveolata</taxon>
        <taxon>Ciliophora</taxon>
        <taxon>Postciliodesmatophora</taxon>
        <taxon>Heterotrichea</taxon>
        <taxon>Heterotrichida</taxon>
        <taxon>Blepharismidae</taxon>
        <taxon>Blepharisma</taxon>
    </lineage>
</organism>
<evidence type="ECO:0000313" key="1">
    <source>
        <dbReference type="EMBL" id="CAG9320144.1"/>
    </source>
</evidence>
<evidence type="ECO:0000313" key="2">
    <source>
        <dbReference type="Proteomes" id="UP001162131"/>
    </source>
</evidence>
<comment type="caution">
    <text evidence="1">The sequence shown here is derived from an EMBL/GenBank/DDBJ whole genome shotgun (WGS) entry which is preliminary data.</text>
</comment>
<gene>
    <name evidence="1" type="ORF">BSTOLATCC_MIC25379</name>
</gene>
<sequence length="69" mass="7939">MMRQSSLNPIILCISAAEREYLIISDKKKQLCKTLIEPIIWSKKIKKVVFLLGVNGNFLKKISILLTTY</sequence>
<name>A0AAU9JEN9_9CILI</name>
<accession>A0AAU9JEN9</accession>
<dbReference type="AlphaFoldDB" id="A0AAU9JEN9"/>
<reference evidence="1" key="1">
    <citation type="submission" date="2021-09" db="EMBL/GenBank/DDBJ databases">
        <authorList>
            <consortium name="AG Swart"/>
            <person name="Singh M."/>
            <person name="Singh A."/>
            <person name="Seah K."/>
            <person name="Emmerich C."/>
        </authorList>
    </citation>
    <scope>NUCLEOTIDE SEQUENCE</scope>
    <source>
        <strain evidence="1">ATCC30299</strain>
    </source>
</reference>